<dbReference type="SUPFAM" id="SSF160574">
    <property type="entry name" value="BT0923-like"/>
    <property type="match status" value="1"/>
</dbReference>
<gene>
    <name evidence="3" type="ORF">NZD88_21020</name>
</gene>
<evidence type="ECO:0000256" key="1">
    <source>
        <dbReference type="SAM" id="SignalP"/>
    </source>
</evidence>
<feature type="chain" id="PRO_5047056766" evidence="1">
    <location>
        <begin position="20"/>
        <end position="142"/>
    </location>
</feature>
<evidence type="ECO:0000313" key="3">
    <source>
        <dbReference type="EMBL" id="MCT2410046.1"/>
    </source>
</evidence>
<keyword evidence="4" id="KW-1185">Reference proteome</keyword>
<accession>A0ABT2IN15</accession>
<comment type="caution">
    <text evidence="3">The sequence shown here is derived from an EMBL/GenBank/DDBJ whole genome shotgun (WGS) entry which is preliminary data.</text>
</comment>
<reference evidence="3" key="1">
    <citation type="submission" date="2022-08" db="EMBL/GenBank/DDBJ databases">
        <title>Chryseobacterium antibioticum,isolated from the rhizosphere soil of Pyrola in Tibet.</title>
        <authorList>
            <person name="Kan Y."/>
        </authorList>
    </citation>
    <scope>NUCLEOTIDE SEQUENCE</scope>
    <source>
        <strain evidence="3">Pc2-12</strain>
    </source>
</reference>
<organism evidence="3 4">
    <name type="scientific">Chryseobacterium pyrolae</name>
    <dbReference type="NCBI Taxonomy" id="2987481"/>
    <lineage>
        <taxon>Bacteria</taxon>
        <taxon>Pseudomonadati</taxon>
        <taxon>Bacteroidota</taxon>
        <taxon>Flavobacteriia</taxon>
        <taxon>Flavobacteriales</taxon>
        <taxon>Weeksellaceae</taxon>
        <taxon>Chryseobacterium group</taxon>
        <taxon>Chryseobacterium</taxon>
    </lineage>
</organism>
<name>A0ABT2IN15_9FLAO</name>
<keyword evidence="1" id="KW-0732">Signal</keyword>
<dbReference type="EMBL" id="JANZQH010000017">
    <property type="protein sequence ID" value="MCT2410046.1"/>
    <property type="molecule type" value="Genomic_DNA"/>
</dbReference>
<protein>
    <submittedName>
        <fullName evidence="3">PepSY-like domain-containing protein</fullName>
    </submittedName>
</protein>
<dbReference type="InterPro" id="IPR021533">
    <property type="entry name" value="PepSY-like"/>
</dbReference>
<dbReference type="Proteomes" id="UP001142057">
    <property type="component" value="Unassembled WGS sequence"/>
</dbReference>
<feature type="signal peptide" evidence="1">
    <location>
        <begin position="1"/>
        <end position="19"/>
    </location>
</feature>
<sequence length="142" mass="15730">MKKLAFLLTVISAVAFVNAQKVQQKDVPASAQKGFQKQFPTVKEVKWVKEDGNYEAGFKVNGTETSVVITPSGNILETETEMSINSLSAPIKAYITKNYPNQKIKEAAKITNAKGILIYEAEINGKDLIFDNKGMFLKENKN</sequence>
<dbReference type="Pfam" id="PF11396">
    <property type="entry name" value="PepSY_like"/>
    <property type="match status" value="1"/>
</dbReference>
<feature type="domain" description="Putative beta-lactamase-inhibitor-like PepSY-like" evidence="2">
    <location>
        <begin position="54"/>
        <end position="138"/>
    </location>
</feature>
<dbReference type="RefSeq" id="WP_259831765.1">
    <property type="nucleotide sequence ID" value="NZ_JANZQH010000017.1"/>
</dbReference>
<dbReference type="Gene3D" id="3.10.450.360">
    <property type="match status" value="1"/>
</dbReference>
<proteinExistence type="predicted"/>
<evidence type="ECO:0000313" key="4">
    <source>
        <dbReference type="Proteomes" id="UP001142057"/>
    </source>
</evidence>
<evidence type="ECO:0000259" key="2">
    <source>
        <dbReference type="Pfam" id="PF11396"/>
    </source>
</evidence>